<feature type="compositionally biased region" description="Low complexity" evidence="3">
    <location>
        <begin position="74"/>
        <end position="86"/>
    </location>
</feature>
<evidence type="ECO:0000313" key="5">
    <source>
        <dbReference type="EMBL" id="KAL0505792.1"/>
    </source>
</evidence>
<dbReference type="SMART" id="SM00230">
    <property type="entry name" value="CysPc"/>
    <property type="match status" value="1"/>
</dbReference>
<dbReference type="Gene3D" id="2.60.40.1180">
    <property type="entry name" value="Golgi alpha-mannosidase II"/>
    <property type="match status" value="1"/>
</dbReference>
<dbReference type="Proteomes" id="UP001500131">
    <property type="component" value="Unassembled WGS sequence"/>
</dbReference>
<feature type="domain" description="Calpain catalytic" evidence="4">
    <location>
        <begin position="457"/>
        <end position="828"/>
    </location>
</feature>
<dbReference type="Pfam" id="PF00648">
    <property type="entry name" value="Peptidase_C2"/>
    <property type="match status" value="1"/>
</dbReference>
<evidence type="ECO:0000259" key="4">
    <source>
        <dbReference type="PROSITE" id="PS50203"/>
    </source>
</evidence>
<protein>
    <submittedName>
        <fullName evidence="5">Domain (DUF1935)/Calpain family cysteine protease</fullName>
    </submittedName>
</protein>
<reference evidence="5 6" key="1">
    <citation type="submission" date="2024-02" db="EMBL/GenBank/DDBJ databases">
        <title>FIRST GENOME SEQUENCES OF Leishmania (Viannia) shawi, Leishmania (Viannia) lindenbergi AND Leishmania (Viannia) utingensis.</title>
        <authorList>
            <person name="Resadore F."/>
            <person name="Custodio M.G.F."/>
            <person name="Boite M.C."/>
            <person name="Cupolillo E."/>
            <person name="Ferreira G.E.M."/>
        </authorList>
    </citation>
    <scope>NUCLEOTIDE SEQUENCE [LARGE SCALE GENOMIC DNA]</scope>
    <source>
        <strain evidence="5 6">MHOM/BR/1966/M15733</strain>
    </source>
</reference>
<dbReference type="PANTHER" id="PTHR10183">
    <property type="entry name" value="CALPAIN"/>
    <property type="match status" value="1"/>
</dbReference>
<dbReference type="SUPFAM" id="SSF54001">
    <property type="entry name" value="Cysteine proteinases"/>
    <property type="match status" value="1"/>
</dbReference>
<comment type="caution">
    <text evidence="5">The sequence shown here is derived from an EMBL/GenBank/DDBJ whole genome shotgun (WGS) entry which is preliminary data.</text>
</comment>
<gene>
    <name evidence="5" type="ORF">Q4I31_003575</name>
</gene>
<feature type="active site" evidence="1">
    <location>
        <position position="776"/>
    </location>
</feature>
<dbReference type="Gene3D" id="3.90.70.10">
    <property type="entry name" value="Cysteine proteinases"/>
    <property type="match status" value="1"/>
</dbReference>
<evidence type="ECO:0000313" key="6">
    <source>
        <dbReference type="Proteomes" id="UP001500131"/>
    </source>
</evidence>
<feature type="compositionally biased region" description="Low complexity" evidence="3">
    <location>
        <begin position="19"/>
        <end position="35"/>
    </location>
</feature>
<dbReference type="PANTHER" id="PTHR10183:SF423">
    <property type="entry name" value="LEUCINE-RICH REPEAT PROTEIN (LRRP)"/>
    <property type="match status" value="1"/>
</dbReference>
<keyword evidence="6" id="KW-1185">Reference proteome</keyword>
<dbReference type="GO" id="GO:0006508">
    <property type="term" value="P:proteolysis"/>
    <property type="evidence" value="ECO:0007669"/>
    <property type="project" value="UniProtKB-KW"/>
</dbReference>
<dbReference type="SUPFAM" id="SSF101601">
    <property type="entry name" value="Smp-1-like"/>
    <property type="match status" value="1"/>
</dbReference>
<dbReference type="InterPro" id="IPR015232">
    <property type="entry name" value="DUF1935"/>
</dbReference>
<dbReference type="InterPro" id="IPR038765">
    <property type="entry name" value="Papain-like_cys_pep_sf"/>
</dbReference>
<dbReference type="GO" id="GO:0004198">
    <property type="term" value="F:calcium-dependent cysteine-type endopeptidase activity"/>
    <property type="evidence" value="ECO:0007669"/>
    <property type="project" value="InterPro"/>
</dbReference>
<dbReference type="AlphaFoldDB" id="A0AAW3AFZ6"/>
<evidence type="ECO:0000256" key="3">
    <source>
        <dbReference type="SAM" id="MobiDB-lite"/>
    </source>
</evidence>
<dbReference type="InterPro" id="IPR036310">
    <property type="entry name" value="Smp-1-like_sf"/>
</dbReference>
<dbReference type="InterPro" id="IPR022684">
    <property type="entry name" value="Calpain_cysteine_protease"/>
</dbReference>
<name>A0AAW3AFZ6_9TRYP</name>
<organism evidence="5 6">
    <name type="scientific">Leishmania lindenbergi</name>
    <dbReference type="NCBI Taxonomy" id="651832"/>
    <lineage>
        <taxon>Eukaryota</taxon>
        <taxon>Discoba</taxon>
        <taxon>Euglenozoa</taxon>
        <taxon>Kinetoplastea</taxon>
        <taxon>Metakinetoplastina</taxon>
        <taxon>Trypanosomatida</taxon>
        <taxon>Trypanosomatidae</taxon>
        <taxon>Leishmaniinae</taxon>
        <taxon>Leishmania</taxon>
    </lineage>
</organism>
<sequence length="1100" mass="118830">MGAAAFCFNGTEARGACHSSQRTTRSSSSTSPARRTATRPREAPSTNGGGRAPLLAPLADLTSRRMLASPSSASSLLSLSPTSSSSQEAVSAPEASGATIARLRDGPPSTAATQSLVAGDGTSEQHRIGPFTTRRRVSATTRALWRVAGKDKNGRNIGTGMGDSAVLLEEHTAVLLTALMKPYCCLSQRICGASMAPASSPSSRALDQLLGTVDSRGGVMSGCHQGHHRSADPLALVPLLEPFVFEPAQPRKRKAGAQTAPSSSVTTWVPSMTACFDEGLLYKVVWRRAESADTALTKETGGESAYVIWCFFNATCVYTMEIDVLFPVSPSCTTAEPLSLKTLGTTQMEWVDAQEDPGSPLWHRQRCLVARVTCPPLSCVAFVEGTVGPFRTVVRAVPLSIDIPLSVRSPSSSWRAGLEAELHRLPRALGATAALVVFSQNYVTEAALSACVAANIPFVDARFLPGEMALRGSEARCANSVGHVATPFTSPPLLSCHSSEGLEENSVAWARAPDLVRRLFGEPTTHSALEPHVFFLPLSPVFIEPGELGDSWVIGAMAAVAEHTHLLLRMFRHPFSQQRGAAEQCLGAYRVTLNVRGWWRSVVVDDYFPITEGGCYIKYAHSRRDVRELWVSLLEKAYAKVRGGYSNIVTGDPLMALRDFTGWPCARYDIAHFNNIALASSSFASRLLRYDQHGFQVILHTAPRFDSDGTMLQTDIGISPAEAALPSIVEASGGGACAGASAARGLIAGMVYPVMRILRLSIDTLRAELTLFQVRNPWRDVAAWKGRWRCGSRLWKQWPHVAAACHMQECLHLDVNGDVTLSTDNLRDRSVAPPAPQAATTNACACRRNQYIWVEWSEVYRYFSGCGVVFRLPLHHEYRVKGVFEATCPSVCVRVSVVARAFIGAMLSIGETVGARSLATNTGDTSTYPPIMLTLAREQDGVLHLVCNSQLDPDNPSARFTFMQTHDASLFYPLTPENSPYWLIPRVLAPQVPNAAAATDGGASAPAPDPPRLPYVLGLFQEEQAGENGWRAEFYHLPPTSAAFRNSTSFSLGSNVRAVVAMFQAKAPHAAFPKTYVNTEVSEREATPVNEFVGVAQTPR</sequence>
<accession>A0AAW3AFZ6</accession>
<dbReference type="PRINTS" id="PR00704">
    <property type="entry name" value="CALPAIN"/>
</dbReference>
<comment type="caution">
    <text evidence="2">Lacks conserved residue(s) required for the propagation of feature annotation.</text>
</comment>
<feature type="region of interest" description="Disordered" evidence="3">
    <location>
        <begin position="14"/>
        <end position="55"/>
    </location>
</feature>
<evidence type="ECO:0000256" key="2">
    <source>
        <dbReference type="PROSITE-ProRule" id="PRU00239"/>
    </source>
</evidence>
<keyword evidence="5" id="KW-0378">Hydrolase</keyword>
<dbReference type="EMBL" id="JBAMZK010000022">
    <property type="protein sequence ID" value="KAL0505792.1"/>
    <property type="molecule type" value="Genomic_DNA"/>
</dbReference>
<dbReference type="InterPro" id="IPR001300">
    <property type="entry name" value="Peptidase_C2_calpain_cat"/>
</dbReference>
<evidence type="ECO:0000256" key="1">
    <source>
        <dbReference type="PIRSR" id="PIRSR622684-1"/>
    </source>
</evidence>
<feature type="region of interest" description="Disordered" evidence="3">
    <location>
        <begin position="74"/>
        <end position="134"/>
    </location>
</feature>
<keyword evidence="5" id="KW-0645">Protease</keyword>
<dbReference type="Pfam" id="PF09149">
    <property type="entry name" value="DUF1935"/>
    <property type="match status" value="1"/>
</dbReference>
<dbReference type="InterPro" id="IPR013780">
    <property type="entry name" value="Glyco_hydro_b"/>
</dbReference>
<dbReference type="PROSITE" id="PS50203">
    <property type="entry name" value="CALPAIN_CAT"/>
    <property type="match status" value="1"/>
</dbReference>
<proteinExistence type="predicted"/>